<dbReference type="GO" id="GO:0007165">
    <property type="term" value="P:signal transduction"/>
    <property type="evidence" value="ECO:0007669"/>
    <property type="project" value="UniProtKB-KW"/>
</dbReference>
<feature type="domain" description="Methyl-accepting transducer" evidence="5">
    <location>
        <begin position="482"/>
        <end position="711"/>
    </location>
</feature>
<dbReference type="InterPro" id="IPR004089">
    <property type="entry name" value="MCPsignal_dom"/>
</dbReference>
<dbReference type="GO" id="GO:0006935">
    <property type="term" value="P:chemotaxis"/>
    <property type="evidence" value="ECO:0007669"/>
    <property type="project" value="UniProtKB-KW"/>
</dbReference>
<dbReference type="PROSITE" id="PS50111">
    <property type="entry name" value="CHEMOTAXIS_TRANSDUC_2"/>
    <property type="match status" value="1"/>
</dbReference>
<dbReference type="GO" id="GO:0004888">
    <property type="term" value="F:transmembrane signaling receptor activity"/>
    <property type="evidence" value="ECO:0007669"/>
    <property type="project" value="TreeGrafter"/>
</dbReference>
<keyword evidence="3" id="KW-0807">Transducer</keyword>
<dbReference type="PaxDb" id="610130-Closa_3076"/>
<evidence type="ECO:0000256" key="1">
    <source>
        <dbReference type="ARBA" id="ARBA00022500"/>
    </source>
</evidence>
<dbReference type="GO" id="GO:0005886">
    <property type="term" value="C:plasma membrane"/>
    <property type="evidence" value="ECO:0007669"/>
    <property type="project" value="TreeGrafter"/>
</dbReference>
<dbReference type="EMBL" id="CP002109">
    <property type="protein sequence ID" value="ADL05609.1"/>
    <property type="molecule type" value="Genomic_DNA"/>
</dbReference>
<dbReference type="Gene3D" id="3.30.450.20">
    <property type="entry name" value="PAS domain"/>
    <property type="match status" value="1"/>
</dbReference>
<dbReference type="SMART" id="SM00304">
    <property type="entry name" value="HAMP"/>
    <property type="match status" value="1"/>
</dbReference>
<dbReference type="CDD" id="cd11386">
    <property type="entry name" value="MCP_signal"/>
    <property type="match status" value="1"/>
</dbReference>
<evidence type="ECO:0000256" key="2">
    <source>
        <dbReference type="ARBA" id="ARBA00029447"/>
    </source>
</evidence>
<evidence type="ECO:0000259" key="6">
    <source>
        <dbReference type="PROSITE" id="PS50885"/>
    </source>
</evidence>
<organism evidence="7 8">
    <name type="scientific">Lacrimispora saccharolytica (strain ATCC 35040 / DSM 2544 / NRCC 2533 / WM1)</name>
    <name type="common">Clostridium saccharolyticum</name>
    <dbReference type="NCBI Taxonomy" id="610130"/>
    <lineage>
        <taxon>Bacteria</taxon>
        <taxon>Bacillati</taxon>
        <taxon>Bacillota</taxon>
        <taxon>Clostridia</taxon>
        <taxon>Lachnospirales</taxon>
        <taxon>Lachnospiraceae</taxon>
        <taxon>Lacrimispora</taxon>
    </lineage>
</organism>
<dbReference type="Pfam" id="PF00672">
    <property type="entry name" value="HAMP"/>
    <property type="match status" value="1"/>
</dbReference>
<accession>D9R7V5</accession>
<dbReference type="KEGG" id="csh:Closa_3076"/>
<keyword evidence="4" id="KW-0472">Membrane</keyword>
<name>D9R7V5_LACSW</name>
<dbReference type="Pfam" id="PF22673">
    <property type="entry name" value="MCP-like_PDC_1"/>
    <property type="match status" value="1"/>
</dbReference>
<keyword evidence="8" id="KW-1185">Reference proteome</keyword>
<feature type="transmembrane region" description="Helical" evidence="4">
    <location>
        <begin position="32"/>
        <end position="54"/>
    </location>
</feature>
<dbReference type="PROSITE" id="PS50885">
    <property type="entry name" value="HAMP"/>
    <property type="match status" value="1"/>
</dbReference>
<dbReference type="InterPro" id="IPR051310">
    <property type="entry name" value="MCP_chemotaxis"/>
</dbReference>
<protein>
    <submittedName>
        <fullName evidence="7">Methyl-accepting chemotaxis sensory transducer with Cache sensor</fullName>
    </submittedName>
</protein>
<dbReference type="PANTHER" id="PTHR43531:SF11">
    <property type="entry name" value="METHYL-ACCEPTING CHEMOTAXIS PROTEIN 3"/>
    <property type="match status" value="1"/>
</dbReference>
<dbReference type="SUPFAM" id="SSF58104">
    <property type="entry name" value="Methyl-accepting chemotaxis protein (MCP) signaling domain"/>
    <property type="match status" value="1"/>
</dbReference>
<feature type="domain" description="HAMP" evidence="6">
    <location>
        <begin position="380"/>
        <end position="432"/>
    </location>
</feature>
<sequence>MKEQIFRKWRNRDSGYKGTSWLTKMGIGKHHLSTRIACIAGILLVVVFAALIGITSRMTKSVMKQSAFRELKTLASENGKVIQQTLDEASQVSENITYYLENSAANRKVLQGLRIKSGPSAEPLYKSQIFDSVTLDSYGMKMEDYMLTTIKSSVLYSQDIVGVGILFEQYAMSSAARSYGLYAGKDGTVRDCGLYEDYSTADYFVKAMEQKAQVITLPYESNGMMIITMAMPVIVNDRVLCVVAVDVGLDRFSQIKTAGSSYPSMQTFILNESGTIISESTGSGLVGTGVSDFVNSKSCKEEITSGISSGSDFYTVDAGKKGDTYYFFEPIQLKGSNWYSVTAVEAGDMNREANRMSSLMAVISIIAMVVILFIITVVITRQLKPILKIVTAAGKIAEGNLDVCVDVESNDEIGLVASSFERMTVNLKEVIDRISFALKEVADNHLDFDVELGLKGDFSQLEAAVKQIVKNLNAVMNDVNQAASQVAVSSGQVASGSQLLANGAEEQEKTVDMLSGSISQVADKVKRLADKAGEVSMQVQQTGTEVVSCDMSMQNLSNAMNEIHASSGEIGKIIKVIEDIAFQTNILALNAAIEAARAGESGRGFAVVAGEVRNLAAKSSEAAKNTTALIRDSINAVEKGNEILAETVQSMMKVLEDSALAVDSVDSISAIAAQEAKSVEEVTKELGRISSVVQNNAAAAEESAASSEELSQQAQLLRELVLSFRLRES</sequence>
<dbReference type="Gene3D" id="1.10.287.950">
    <property type="entry name" value="Methyl-accepting chemotaxis protein"/>
    <property type="match status" value="1"/>
</dbReference>
<dbReference type="RefSeq" id="WP_013273692.1">
    <property type="nucleotide sequence ID" value="NC_014376.1"/>
</dbReference>
<dbReference type="eggNOG" id="COG0840">
    <property type="taxonomic scope" value="Bacteria"/>
</dbReference>
<dbReference type="HOGENOM" id="CLU_000445_107_12_9"/>
<keyword evidence="4" id="KW-1133">Transmembrane helix</keyword>
<dbReference type="Pfam" id="PF00015">
    <property type="entry name" value="MCPsignal"/>
    <property type="match status" value="1"/>
</dbReference>
<dbReference type="CDD" id="cd12913">
    <property type="entry name" value="PDC1_MCP_like"/>
    <property type="match status" value="1"/>
</dbReference>
<dbReference type="PANTHER" id="PTHR43531">
    <property type="entry name" value="PROTEIN ICFG"/>
    <property type="match status" value="1"/>
</dbReference>
<evidence type="ECO:0000256" key="4">
    <source>
        <dbReference type="SAM" id="Phobius"/>
    </source>
</evidence>
<gene>
    <name evidence="7" type="ordered locus">Closa_3076</name>
</gene>
<evidence type="ECO:0000259" key="5">
    <source>
        <dbReference type="PROSITE" id="PS50111"/>
    </source>
</evidence>
<evidence type="ECO:0000313" key="7">
    <source>
        <dbReference type="EMBL" id="ADL05609.1"/>
    </source>
</evidence>
<keyword evidence="4" id="KW-0812">Transmembrane</keyword>
<dbReference type="Proteomes" id="UP000001662">
    <property type="component" value="Chromosome"/>
</dbReference>
<evidence type="ECO:0000313" key="8">
    <source>
        <dbReference type="Proteomes" id="UP000001662"/>
    </source>
</evidence>
<feature type="transmembrane region" description="Helical" evidence="4">
    <location>
        <begin position="359"/>
        <end position="379"/>
    </location>
</feature>
<dbReference type="STRING" id="610130.Closa_3076"/>
<proteinExistence type="inferred from homology"/>
<dbReference type="OrthoDB" id="9814363at2"/>
<dbReference type="AlphaFoldDB" id="D9R7V5"/>
<dbReference type="CDD" id="cd06225">
    <property type="entry name" value="HAMP"/>
    <property type="match status" value="1"/>
</dbReference>
<dbReference type="InterPro" id="IPR003660">
    <property type="entry name" value="HAMP_dom"/>
</dbReference>
<keyword evidence="1" id="KW-0145">Chemotaxis</keyword>
<evidence type="ECO:0000256" key="3">
    <source>
        <dbReference type="PROSITE-ProRule" id="PRU00284"/>
    </source>
</evidence>
<comment type="similarity">
    <text evidence="2">Belongs to the methyl-accepting chemotaxis (MCP) protein family.</text>
</comment>
<dbReference type="SMART" id="SM00283">
    <property type="entry name" value="MA"/>
    <property type="match status" value="1"/>
</dbReference>
<dbReference type="Gene3D" id="6.10.340.10">
    <property type="match status" value="1"/>
</dbReference>
<reference evidence="7" key="1">
    <citation type="submission" date="2010-07" db="EMBL/GenBank/DDBJ databases">
        <title>Complete sequence of Clostridium saccharolyticum WM1.</title>
        <authorList>
            <consortium name="US DOE Joint Genome Institute"/>
            <person name="Lucas S."/>
            <person name="Copeland A."/>
            <person name="Lapidus A."/>
            <person name="Cheng J.-F."/>
            <person name="Bruce D."/>
            <person name="Goodwin L."/>
            <person name="Pitluck S."/>
            <person name="Chertkov O."/>
            <person name="Detter J.C."/>
            <person name="Han C."/>
            <person name="Tapia R."/>
            <person name="Land M."/>
            <person name="Hauser L."/>
            <person name="Chang Y.-J."/>
            <person name="Jeffries C."/>
            <person name="Kyrpides N."/>
            <person name="Ivanova N."/>
            <person name="Mikhailova N."/>
            <person name="Mouttaki H."/>
            <person name="Lin L."/>
            <person name="Zhou J."/>
            <person name="Hemme C.L."/>
            <person name="Woyke T."/>
        </authorList>
    </citation>
    <scope>NUCLEOTIDE SEQUENCE [LARGE SCALE GENOMIC DNA]</scope>
    <source>
        <strain evidence="7">WM1</strain>
    </source>
</reference>